<protein>
    <submittedName>
        <fullName evidence="1">Uncharacterized protein</fullName>
    </submittedName>
</protein>
<evidence type="ECO:0000313" key="1">
    <source>
        <dbReference type="EMBL" id="MBX41259.1"/>
    </source>
</evidence>
<proteinExistence type="predicted"/>
<dbReference type="EMBL" id="GGEC01060775">
    <property type="protein sequence ID" value="MBX41259.1"/>
    <property type="molecule type" value="Transcribed_RNA"/>
</dbReference>
<reference evidence="1" key="1">
    <citation type="submission" date="2018-02" db="EMBL/GenBank/DDBJ databases">
        <title>Rhizophora mucronata_Transcriptome.</title>
        <authorList>
            <person name="Meera S.P."/>
            <person name="Sreeshan A."/>
            <person name="Augustine A."/>
        </authorList>
    </citation>
    <scope>NUCLEOTIDE SEQUENCE</scope>
    <source>
        <tissue evidence="1">Leaf</tissue>
    </source>
</reference>
<sequence length="55" mass="6475">MFHKAYNLQIFRCVPFLNSAFIRERAEGTNVEKNWKGLHILKSFTLISQKAHLIN</sequence>
<accession>A0A2P2NFN3</accession>
<organism evidence="1">
    <name type="scientific">Rhizophora mucronata</name>
    <name type="common">Asiatic mangrove</name>
    <dbReference type="NCBI Taxonomy" id="61149"/>
    <lineage>
        <taxon>Eukaryota</taxon>
        <taxon>Viridiplantae</taxon>
        <taxon>Streptophyta</taxon>
        <taxon>Embryophyta</taxon>
        <taxon>Tracheophyta</taxon>
        <taxon>Spermatophyta</taxon>
        <taxon>Magnoliopsida</taxon>
        <taxon>eudicotyledons</taxon>
        <taxon>Gunneridae</taxon>
        <taxon>Pentapetalae</taxon>
        <taxon>rosids</taxon>
        <taxon>fabids</taxon>
        <taxon>Malpighiales</taxon>
        <taxon>Rhizophoraceae</taxon>
        <taxon>Rhizophora</taxon>
    </lineage>
</organism>
<name>A0A2P2NFN3_RHIMU</name>
<dbReference type="AlphaFoldDB" id="A0A2P2NFN3"/>